<dbReference type="EMBL" id="LNXT01000012">
    <property type="protein sequence ID" value="KTC73862.1"/>
    <property type="molecule type" value="Genomic_DNA"/>
</dbReference>
<gene>
    <name evidence="1" type="ORF">Lbir_0918</name>
    <name evidence="2" type="ORF">NCTC12437_00249</name>
</gene>
<evidence type="ECO:0000313" key="2">
    <source>
        <dbReference type="EMBL" id="STX30494.1"/>
    </source>
</evidence>
<evidence type="ECO:0000313" key="1">
    <source>
        <dbReference type="EMBL" id="KTC73862.1"/>
    </source>
</evidence>
<reference evidence="2 4" key="2">
    <citation type="submission" date="2018-06" db="EMBL/GenBank/DDBJ databases">
        <authorList>
            <consortium name="Pathogen Informatics"/>
            <person name="Doyle S."/>
        </authorList>
    </citation>
    <scope>NUCLEOTIDE SEQUENCE [LARGE SCALE GENOMIC DNA]</scope>
    <source>
        <strain evidence="2 4">NCTC12437</strain>
    </source>
</reference>
<reference evidence="1 3" key="1">
    <citation type="submission" date="2015-11" db="EMBL/GenBank/DDBJ databases">
        <title>Genomic analysis of 38 Legionella species identifies large and diverse effector repertoires.</title>
        <authorList>
            <person name="Burstein D."/>
            <person name="Amaro F."/>
            <person name="Zusman T."/>
            <person name="Lifshitz Z."/>
            <person name="Cohen O."/>
            <person name="Gilbert J.A."/>
            <person name="Pupko T."/>
            <person name="Shuman H.A."/>
            <person name="Segal G."/>
        </authorList>
    </citation>
    <scope>NUCLEOTIDE SEQUENCE [LARGE SCALE GENOMIC DNA]</scope>
    <source>
        <strain evidence="1 3">CDC#1407-AL-14</strain>
    </source>
</reference>
<proteinExistence type="predicted"/>
<evidence type="ECO:0000313" key="4">
    <source>
        <dbReference type="Proteomes" id="UP000255066"/>
    </source>
</evidence>
<evidence type="ECO:0000313" key="3">
    <source>
        <dbReference type="Proteomes" id="UP000054735"/>
    </source>
</evidence>
<dbReference type="STRING" id="28083.Lbir_0918"/>
<dbReference type="AlphaFoldDB" id="A0A378IDZ3"/>
<keyword evidence="3" id="KW-1185">Reference proteome</keyword>
<dbReference type="Proteomes" id="UP000054735">
    <property type="component" value="Unassembled WGS sequence"/>
</dbReference>
<dbReference type="OrthoDB" id="5647243at2"/>
<protein>
    <submittedName>
        <fullName evidence="2">Uncharacterized protein</fullName>
    </submittedName>
</protein>
<dbReference type="Proteomes" id="UP000255066">
    <property type="component" value="Unassembled WGS sequence"/>
</dbReference>
<accession>A0A378IDZ3</accession>
<dbReference type="RefSeq" id="WP_058523020.1">
    <property type="nucleotide sequence ID" value="NZ_CAAAHV010000024.1"/>
</dbReference>
<dbReference type="EMBL" id="UGNW01000001">
    <property type="protein sequence ID" value="STX30494.1"/>
    <property type="molecule type" value="Genomic_DNA"/>
</dbReference>
<name>A0A378IDZ3_9GAMM</name>
<organism evidence="2 4">
    <name type="scientific">Legionella birminghamensis</name>
    <dbReference type="NCBI Taxonomy" id="28083"/>
    <lineage>
        <taxon>Bacteria</taxon>
        <taxon>Pseudomonadati</taxon>
        <taxon>Pseudomonadota</taxon>
        <taxon>Gammaproteobacteria</taxon>
        <taxon>Legionellales</taxon>
        <taxon>Legionellaceae</taxon>
        <taxon>Legionella</taxon>
    </lineage>
</organism>
<sequence length="137" mass="15499">MKDKNQSVVDDVIPYDPTDQDSFSRQIVAKNILASMITEENFVELGIIKDLSYQAIKALGVKSGLQAMLVSQMLSIHELQQKALQYANNTQHYSVKERYISSAVKLSNCFANQVNVLTKLQDNDYSSRILEKMNCSF</sequence>